<dbReference type="NCBIfam" id="TIGR00526">
    <property type="entry name" value="folB_dom"/>
    <property type="match status" value="1"/>
</dbReference>
<protein>
    <recommendedName>
        <fullName evidence="6">7,8-dihydroneopterin aldolase</fullName>
        <ecNumber evidence="6">4.1.2.25</ecNumber>
    </recommendedName>
</protein>
<evidence type="ECO:0000256" key="2">
    <source>
        <dbReference type="ARBA" id="ARBA00005013"/>
    </source>
</evidence>
<feature type="domain" description="Dihydroneopterin aldolase/epimerase" evidence="7">
    <location>
        <begin position="4"/>
        <end position="117"/>
    </location>
</feature>
<evidence type="ECO:0000256" key="3">
    <source>
        <dbReference type="ARBA" id="ARBA00005708"/>
    </source>
</evidence>
<dbReference type="GO" id="GO:0046654">
    <property type="term" value="P:tetrahydrofolate biosynthetic process"/>
    <property type="evidence" value="ECO:0007669"/>
    <property type="project" value="UniProtKB-UniRule"/>
</dbReference>
<evidence type="ECO:0000256" key="6">
    <source>
        <dbReference type="RuleBase" id="RU362079"/>
    </source>
</evidence>
<dbReference type="EMBL" id="UGGP01000001">
    <property type="protein sequence ID" value="STO06774.1"/>
    <property type="molecule type" value="Genomic_DNA"/>
</dbReference>
<reference evidence="8 9" key="1">
    <citation type="submission" date="2018-06" db="EMBL/GenBank/DDBJ databases">
        <authorList>
            <consortium name="Pathogen Informatics"/>
            <person name="Doyle S."/>
        </authorList>
    </citation>
    <scope>NUCLEOTIDE SEQUENCE [LARGE SCALE GENOMIC DNA]</scope>
    <source>
        <strain evidence="8 9">NCTC13163</strain>
    </source>
</reference>
<proteinExistence type="inferred from homology"/>
<dbReference type="SUPFAM" id="SSF55620">
    <property type="entry name" value="Tetrahydrobiopterin biosynthesis enzymes-like"/>
    <property type="match status" value="1"/>
</dbReference>
<comment type="catalytic activity">
    <reaction evidence="1 6">
        <text>7,8-dihydroneopterin = 6-hydroxymethyl-7,8-dihydropterin + glycolaldehyde</text>
        <dbReference type="Rhea" id="RHEA:10540"/>
        <dbReference type="ChEBI" id="CHEBI:17001"/>
        <dbReference type="ChEBI" id="CHEBI:17071"/>
        <dbReference type="ChEBI" id="CHEBI:44841"/>
        <dbReference type="EC" id="4.1.2.25"/>
    </reaction>
</comment>
<dbReference type="NCBIfam" id="TIGR00525">
    <property type="entry name" value="folB"/>
    <property type="match status" value="1"/>
</dbReference>
<gene>
    <name evidence="8" type="primary">folB</name>
    <name evidence="8" type="ORF">NCTC13163_00094</name>
</gene>
<sequence length="121" mass="13569">MDKMYVNGMRFYGYHGVFEEENRLGQRFHIDLMCELDLAPAGQSDNLEDGVSYAGLYQLTEDIVTGEAVNLLETLGERITKAVLAHSEKIQAVTVKVIKPDPPIPGHYDSVAIEMTRRRNG</sequence>
<dbReference type="PANTHER" id="PTHR42844:SF1">
    <property type="entry name" value="DIHYDRONEOPTERIN ALDOLASE 1-RELATED"/>
    <property type="match status" value="1"/>
</dbReference>
<dbReference type="Gene3D" id="3.30.1130.10">
    <property type="match status" value="1"/>
</dbReference>
<evidence type="ECO:0000256" key="5">
    <source>
        <dbReference type="ARBA" id="ARBA00023239"/>
    </source>
</evidence>
<dbReference type="Pfam" id="PF02152">
    <property type="entry name" value="FolB"/>
    <property type="match status" value="1"/>
</dbReference>
<dbReference type="InterPro" id="IPR006157">
    <property type="entry name" value="FolB_dom"/>
</dbReference>
<evidence type="ECO:0000313" key="9">
    <source>
        <dbReference type="Proteomes" id="UP000254060"/>
    </source>
</evidence>
<dbReference type="AlphaFoldDB" id="A0A377FQD6"/>
<keyword evidence="4 6" id="KW-0289">Folate biosynthesis</keyword>
<dbReference type="InterPro" id="IPR043133">
    <property type="entry name" value="GTP-CH-I_C/QueF"/>
</dbReference>
<evidence type="ECO:0000256" key="1">
    <source>
        <dbReference type="ARBA" id="ARBA00001353"/>
    </source>
</evidence>
<keyword evidence="5 6" id="KW-0456">Lyase</keyword>
<dbReference type="GO" id="GO:0005737">
    <property type="term" value="C:cytoplasm"/>
    <property type="evidence" value="ECO:0007669"/>
    <property type="project" value="TreeGrafter"/>
</dbReference>
<dbReference type="FunFam" id="3.30.1130.10:FF:000003">
    <property type="entry name" value="7,8-dihydroneopterin aldolase"/>
    <property type="match status" value="1"/>
</dbReference>
<dbReference type="UniPathway" id="UPA00077">
    <property type="reaction ID" value="UER00154"/>
</dbReference>
<comment type="similarity">
    <text evidence="3 6">Belongs to the DHNA family.</text>
</comment>
<organism evidence="8 9">
    <name type="scientific">Exiguobacterium aurantiacum</name>
    <dbReference type="NCBI Taxonomy" id="33987"/>
    <lineage>
        <taxon>Bacteria</taxon>
        <taxon>Bacillati</taxon>
        <taxon>Bacillota</taxon>
        <taxon>Bacilli</taxon>
        <taxon>Bacillales</taxon>
        <taxon>Bacillales Family XII. Incertae Sedis</taxon>
        <taxon>Exiguobacterium</taxon>
    </lineage>
</organism>
<dbReference type="Proteomes" id="UP000254060">
    <property type="component" value="Unassembled WGS sequence"/>
</dbReference>
<dbReference type="SMART" id="SM00905">
    <property type="entry name" value="FolB"/>
    <property type="match status" value="1"/>
</dbReference>
<dbReference type="CDD" id="cd00534">
    <property type="entry name" value="DHNA_DHNTPE"/>
    <property type="match status" value="1"/>
</dbReference>
<name>A0A377FQD6_9BACL</name>
<evidence type="ECO:0000256" key="4">
    <source>
        <dbReference type="ARBA" id="ARBA00022909"/>
    </source>
</evidence>
<dbReference type="GO" id="GO:0046656">
    <property type="term" value="P:folic acid biosynthetic process"/>
    <property type="evidence" value="ECO:0007669"/>
    <property type="project" value="UniProtKB-UniRule"/>
</dbReference>
<comment type="function">
    <text evidence="6">Catalyzes the conversion of 7,8-dihydroneopterin to 6-hydroxymethyl-7,8-dihydropterin.</text>
</comment>
<dbReference type="EC" id="4.1.2.25" evidence="6"/>
<dbReference type="RefSeq" id="WP_029334034.1">
    <property type="nucleotide sequence ID" value="NZ_UGGP01000001.1"/>
</dbReference>
<dbReference type="PANTHER" id="PTHR42844">
    <property type="entry name" value="DIHYDRONEOPTERIN ALDOLASE 1-RELATED"/>
    <property type="match status" value="1"/>
</dbReference>
<dbReference type="InterPro" id="IPR006156">
    <property type="entry name" value="Dihydroneopterin_aldolase"/>
</dbReference>
<accession>A0A377FQD6</accession>
<dbReference type="STRING" id="1397694.GCA_000702585_00617"/>
<comment type="pathway">
    <text evidence="2 6">Cofactor biosynthesis; tetrahydrofolate biosynthesis; 2-amino-4-hydroxy-6-hydroxymethyl-7,8-dihydropteridine diphosphate from 7,8-dihydroneopterin triphosphate: step 3/4.</text>
</comment>
<evidence type="ECO:0000259" key="7">
    <source>
        <dbReference type="SMART" id="SM00905"/>
    </source>
</evidence>
<dbReference type="GO" id="GO:0004150">
    <property type="term" value="F:dihydroneopterin aldolase activity"/>
    <property type="evidence" value="ECO:0007669"/>
    <property type="project" value="UniProtKB-UniRule"/>
</dbReference>
<evidence type="ECO:0000313" key="8">
    <source>
        <dbReference type="EMBL" id="STO06774.1"/>
    </source>
</evidence>